<reference evidence="1" key="1">
    <citation type="journal article" date="2014" name="Front. Microbiol.">
        <title>High frequency of phylogenetically diverse reductive dehalogenase-homologous genes in deep subseafloor sedimentary metagenomes.</title>
        <authorList>
            <person name="Kawai M."/>
            <person name="Futagami T."/>
            <person name="Toyoda A."/>
            <person name="Takaki Y."/>
            <person name="Nishi S."/>
            <person name="Hori S."/>
            <person name="Arai W."/>
            <person name="Tsubouchi T."/>
            <person name="Morono Y."/>
            <person name="Uchiyama I."/>
            <person name="Ito T."/>
            <person name="Fujiyama A."/>
            <person name="Inagaki F."/>
            <person name="Takami H."/>
        </authorList>
    </citation>
    <scope>NUCLEOTIDE SEQUENCE</scope>
    <source>
        <strain evidence="1">Expedition CK06-06</strain>
    </source>
</reference>
<dbReference type="AlphaFoldDB" id="X1CDL9"/>
<sequence length="77" mass="8955">MKNKVSEFKENILDKYRSKIRERAIIQAKKRIALSDKKINDFTQDELEVIVLNEEEKLKRALRQSGVVALLITLGLN</sequence>
<accession>X1CDL9</accession>
<proteinExistence type="predicted"/>
<organism evidence="1">
    <name type="scientific">marine sediment metagenome</name>
    <dbReference type="NCBI Taxonomy" id="412755"/>
    <lineage>
        <taxon>unclassified sequences</taxon>
        <taxon>metagenomes</taxon>
        <taxon>ecological metagenomes</taxon>
    </lineage>
</organism>
<evidence type="ECO:0000313" key="1">
    <source>
        <dbReference type="EMBL" id="GAH06371.1"/>
    </source>
</evidence>
<comment type="caution">
    <text evidence="1">The sequence shown here is derived from an EMBL/GenBank/DDBJ whole genome shotgun (WGS) entry which is preliminary data.</text>
</comment>
<gene>
    <name evidence="1" type="ORF">S01H4_57279</name>
</gene>
<name>X1CDL9_9ZZZZ</name>
<dbReference type="EMBL" id="BART01033298">
    <property type="protein sequence ID" value="GAH06371.1"/>
    <property type="molecule type" value="Genomic_DNA"/>
</dbReference>
<protein>
    <submittedName>
        <fullName evidence="1">Uncharacterized protein</fullName>
    </submittedName>
</protein>